<protein>
    <submittedName>
        <fullName evidence="2">Alpha/beta hydrolase domain-containing protein 17C</fullName>
    </submittedName>
</protein>
<gene>
    <name evidence="2" type="ORF">Adt_20392</name>
</gene>
<feature type="region of interest" description="Disordered" evidence="1">
    <location>
        <begin position="1"/>
        <end position="30"/>
    </location>
</feature>
<organism evidence="2 3">
    <name type="scientific">Abeliophyllum distichum</name>
    <dbReference type="NCBI Taxonomy" id="126358"/>
    <lineage>
        <taxon>Eukaryota</taxon>
        <taxon>Viridiplantae</taxon>
        <taxon>Streptophyta</taxon>
        <taxon>Embryophyta</taxon>
        <taxon>Tracheophyta</taxon>
        <taxon>Spermatophyta</taxon>
        <taxon>Magnoliopsida</taxon>
        <taxon>eudicotyledons</taxon>
        <taxon>Gunneridae</taxon>
        <taxon>Pentapetalae</taxon>
        <taxon>asterids</taxon>
        <taxon>lamiids</taxon>
        <taxon>Lamiales</taxon>
        <taxon>Oleaceae</taxon>
        <taxon>Forsythieae</taxon>
        <taxon>Abeliophyllum</taxon>
    </lineage>
</organism>
<evidence type="ECO:0000313" key="2">
    <source>
        <dbReference type="EMBL" id="KAL2504771.1"/>
    </source>
</evidence>
<evidence type="ECO:0000313" key="3">
    <source>
        <dbReference type="Proteomes" id="UP001604336"/>
    </source>
</evidence>
<proteinExistence type="predicted"/>
<feature type="compositionally biased region" description="Basic residues" evidence="1">
    <location>
        <begin position="11"/>
        <end position="27"/>
    </location>
</feature>
<name>A0ABD1SWE8_9LAMI</name>
<dbReference type="AlphaFoldDB" id="A0ABD1SWE8"/>
<comment type="caution">
    <text evidence="2">The sequence shown here is derived from an EMBL/GenBank/DDBJ whole genome shotgun (WGS) entry which is preliminary data.</text>
</comment>
<dbReference type="GO" id="GO:0016787">
    <property type="term" value="F:hydrolase activity"/>
    <property type="evidence" value="ECO:0007669"/>
    <property type="project" value="UniProtKB-KW"/>
</dbReference>
<dbReference type="Proteomes" id="UP001604336">
    <property type="component" value="Unassembled WGS sequence"/>
</dbReference>
<evidence type="ECO:0000256" key="1">
    <source>
        <dbReference type="SAM" id="MobiDB-lite"/>
    </source>
</evidence>
<dbReference type="EMBL" id="JBFOLK010000006">
    <property type="protein sequence ID" value="KAL2504771.1"/>
    <property type="molecule type" value="Genomic_DNA"/>
</dbReference>
<keyword evidence="3" id="KW-1185">Reference proteome</keyword>
<accession>A0ABD1SWE8</accession>
<keyword evidence="2" id="KW-0378">Hydrolase</keyword>
<reference evidence="3" key="1">
    <citation type="submission" date="2024-07" db="EMBL/GenBank/DDBJ databases">
        <title>Two chromosome-level genome assemblies of Korean endemic species Abeliophyllum distichum and Forsythia ovata (Oleaceae).</title>
        <authorList>
            <person name="Jang H."/>
        </authorList>
    </citation>
    <scope>NUCLEOTIDE SEQUENCE [LARGE SCALE GENOMIC DNA]</scope>
</reference>
<sequence length="120" mass="13811">MSSMNGMPRMPHSKHRFGRFGKPKFTRSKPVDGSMRLFLHILVELKLAFFPPSPPNYKVIADEAIGLLMLDPFLHCENVDILKLPTWQGNEIVVMYIGYPGGDLYLALFTWKHSEYWADV</sequence>